<dbReference type="OrthoDB" id="10012778at2759"/>
<dbReference type="Proteomes" id="UP000694844">
    <property type="component" value="Chromosome 1"/>
</dbReference>
<sequence>MTLPFLPPEQIEETFHHLDRRAGIAPLQALMDYIWRHWIRNPVFPVPNWSVFMLSVRTNNDLEGWHNRLNARVCRIGRVPFYLLLIELYQEATAFPLVARLVSEGKLERINRKKTNLLNGKLF</sequence>
<keyword evidence="1" id="KW-1185">Reference proteome</keyword>
<proteinExistence type="predicted"/>
<gene>
    <name evidence="2" type="primary">LOC111107015</name>
</gene>
<reference evidence="2" key="2">
    <citation type="submission" date="2025-08" db="UniProtKB">
        <authorList>
            <consortium name="RefSeq"/>
        </authorList>
    </citation>
    <scope>IDENTIFICATION</scope>
    <source>
        <tissue evidence="2">Whole sample</tissue>
    </source>
</reference>
<name>A0A8B8B2L5_CRAVI</name>
<dbReference type="GeneID" id="111107015"/>
<reference evidence="1" key="1">
    <citation type="submission" date="2024-06" db="UniProtKB">
        <authorList>
            <consortium name="RefSeq"/>
        </authorList>
    </citation>
    <scope>NUCLEOTIDE SEQUENCE [LARGE SCALE GENOMIC DNA]</scope>
</reference>
<organism evidence="1 2">
    <name type="scientific">Crassostrea virginica</name>
    <name type="common">Eastern oyster</name>
    <dbReference type="NCBI Taxonomy" id="6565"/>
    <lineage>
        <taxon>Eukaryota</taxon>
        <taxon>Metazoa</taxon>
        <taxon>Spiralia</taxon>
        <taxon>Lophotrochozoa</taxon>
        <taxon>Mollusca</taxon>
        <taxon>Bivalvia</taxon>
        <taxon>Autobranchia</taxon>
        <taxon>Pteriomorphia</taxon>
        <taxon>Ostreida</taxon>
        <taxon>Ostreoidea</taxon>
        <taxon>Ostreidae</taxon>
        <taxon>Crassostrea</taxon>
    </lineage>
</organism>
<evidence type="ECO:0000313" key="1">
    <source>
        <dbReference type="Proteomes" id="UP000694844"/>
    </source>
</evidence>
<protein>
    <submittedName>
        <fullName evidence="2">Uncharacterized protein LOC111107015</fullName>
    </submittedName>
</protein>
<dbReference type="KEGG" id="cvn:111107015"/>
<accession>A0A8B8B2L5</accession>
<evidence type="ECO:0000313" key="2">
    <source>
        <dbReference type="RefSeq" id="XP_022297652.1"/>
    </source>
</evidence>
<dbReference type="AlphaFoldDB" id="A0A8B8B2L5"/>
<dbReference type="RefSeq" id="XP_022297652.1">
    <property type="nucleotide sequence ID" value="XM_022441944.1"/>
</dbReference>